<evidence type="ECO:0000256" key="12">
    <source>
        <dbReference type="ARBA" id="ARBA00032448"/>
    </source>
</evidence>
<evidence type="ECO:0000256" key="17">
    <source>
        <dbReference type="ARBA" id="ARBA00049399"/>
    </source>
</evidence>
<comment type="catalytic activity">
    <reaction evidence="15">
        <text>isopentenyl diphosphate + (2E,6E)-farnesyl diphosphate = (2E,6E,10E)-geranylgeranyl diphosphate + diphosphate</text>
        <dbReference type="Rhea" id="RHEA:17653"/>
        <dbReference type="ChEBI" id="CHEBI:33019"/>
        <dbReference type="ChEBI" id="CHEBI:58756"/>
        <dbReference type="ChEBI" id="CHEBI:128769"/>
        <dbReference type="ChEBI" id="CHEBI:175763"/>
        <dbReference type="EC" id="2.5.1.29"/>
    </reaction>
</comment>
<dbReference type="InterPro" id="IPR000092">
    <property type="entry name" value="Polyprenyl_synt"/>
</dbReference>
<reference evidence="18 19" key="1">
    <citation type="submission" date="2019-04" db="EMBL/GenBank/DDBJ databases">
        <title>Friends and foes A comparative genomics study of 23 Aspergillus species from section Flavi.</title>
        <authorList>
            <consortium name="DOE Joint Genome Institute"/>
            <person name="Kjaerbolling I."/>
            <person name="Vesth T."/>
            <person name="Frisvad J.C."/>
            <person name="Nybo J.L."/>
            <person name="Theobald S."/>
            <person name="Kildgaard S."/>
            <person name="Isbrandt T."/>
            <person name="Kuo A."/>
            <person name="Sato A."/>
            <person name="Lyhne E.K."/>
            <person name="Kogle M.E."/>
            <person name="Wiebenga A."/>
            <person name="Kun R.S."/>
            <person name="Lubbers R.J."/>
            <person name="Makela M.R."/>
            <person name="Barry K."/>
            <person name="Chovatia M."/>
            <person name="Clum A."/>
            <person name="Daum C."/>
            <person name="Haridas S."/>
            <person name="He G."/>
            <person name="LaButti K."/>
            <person name="Lipzen A."/>
            <person name="Mondo S."/>
            <person name="Riley R."/>
            <person name="Salamov A."/>
            <person name="Simmons B.A."/>
            <person name="Magnuson J.K."/>
            <person name="Henrissat B."/>
            <person name="Mortensen U.H."/>
            <person name="Larsen T.O."/>
            <person name="Devries R.P."/>
            <person name="Grigoriev I.V."/>
            <person name="Machida M."/>
            <person name="Baker S.E."/>
            <person name="Andersen M.R."/>
        </authorList>
    </citation>
    <scope>NUCLEOTIDE SEQUENCE [LARGE SCALE GENOMIC DNA]</scope>
    <source>
        <strain evidence="18 19">CBS 151.66</strain>
    </source>
</reference>
<evidence type="ECO:0000256" key="14">
    <source>
        <dbReference type="ARBA" id="ARBA00033096"/>
    </source>
</evidence>
<evidence type="ECO:0000256" key="15">
    <source>
        <dbReference type="ARBA" id="ARBA00048119"/>
    </source>
</evidence>
<dbReference type="SUPFAM" id="SSF48576">
    <property type="entry name" value="Terpenoid synthases"/>
    <property type="match status" value="1"/>
</dbReference>
<evidence type="ECO:0000256" key="11">
    <source>
        <dbReference type="ARBA" id="ARBA00032424"/>
    </source>
</evidence>
<keyword evidence="8" id="KW-0460">Magnesium</keyword>
<keyword evidence="7" id="KW-0479">Metal-binding</keyword>
<dbReference type="GO" id="GO:0043386">
    <property type="term" value="P:mycotoxin biosynthetic process"/>
    <property type="evidence" value="ECO:0007669"/>
    <property type="project" value="UniProtKB-ARBA"/>
</dbReference>
<keyword evidence="6" id="KW-0808">Transferase</keyword>
<gene>
    <name evidence="18" type="ORF">BDV29DRAFT_187199</name>
</gene>
<sequence>MNRDREPIVLTPINSLLLKPRKNIRGSEKLSIITSIVDLPQYWLAIVDHIQDGSELRRFFSCKTSYLNPSTFKVFTPRELIQLYIGQGIDLYWRDSLECPREEEYLSMVSNKTGSLLRLAVKLMQLESNYDQILFQIRDDYCNICNDGRLLNVLRQKSDHAANCEAVNILESTGSFAYCQQRMPLLIRGSKKLARSYGKTCDVTGIERILDELFGG</sequence>
<evidence type="ECO:0000256" key="1">
    <source>
        <dbReference type="ARBA" id="ARBA00001946"/>
    </source>
</evidence>
<dbReference type="AlphaFoldDB" id="A0A5N5XH86"/>
<dbReference type="InterPro" id="IPR008949">
    <property type="entry name" value="Isoprenoid_synthase_dom_sf"/>
</dbReference>
<evidence type="ECO:0000256" key="7">
    <source>
        <dbReference type="ARBA" id="ARBA00022723"/>
    </source>
</evidence>
<evidence type="ECO:0000313" key="19">
    <source>
        <dbReference type="Proteomes" id="UP000326565"/>
    </source>
</evidence>
<evidence type="ECO:0000256" key="5">
    <source>
        <dbReference type="ARBA" id="ARBA00012833"/>
    </source>
</evidence>
<evidence type="ECO:0000256" key="8">
    <source>
        <dbReference type="ARBA" id="ARBA00022842"/>
    </source>
</evidence>
<comment type="catalytic activity">
    <reaction evidence="16">
        <text>isopentenyl diphosphate + dimethylallyl diphosphate = (2E)-geranyl diphosphate + diphosphate</text>
        <dbReference type="Rhea" id="RHEA:22408"/>
        <dbReference type="ChEBI" id="CHEBI:33019"/>
        <dbReference type="ChEBI" id="CHEBI:57623"/>
        <dbReference type="ChEBI" id="CHEBI:58057"/>
        <dbReference type="ChEBI" id="CHEBI:128769"/>
        <dbReference type="EC" id="2.5.1.1"/>
    </reaction>
</comment>
<evidence type="ECO:0000256" key="4">
    <source>
        <dbReference type="ARBA" id="ARBA00012439"/>
    </source>
</evidence>
<evidence type="ECO:0000256" key="2">
    <source>
        <dbReference type="ARBA" id="ARBA00006706"/>
    </source>
</evidence>
<protein>
    <recommendedName>
        <fullName evidence="13">(2E,6E)-farnesyl diphosphate synthase</fullName>
        <ecNumber evidence="5">2.5.1.1</ecNumber>
        <ecNumber evidence="4">2.5.1.10</ecNumber>
        <ecNumber evidence="3">2.5.1.29</ecNumber>
    </recommendedName>
    <alternativeName>
        <fullName evidence="12">Dimethylallyltranstransferase</fullName>
    </alternativeName>
    <alternativeName>
        <fullName evidence="11">Farnesyl diphosphate synthase</fullName>
    </alternativeName>
    <alternativeName>
        <fullName evidence="9">Farnesyltranstransferase</fullName>
    </alternativeName>
    <alternativeName>
        <fullName evidence="14">Geranylgeranyl diphosphate synthase</fullName>
    </alternativeName>
    <alternativeName>
        <fullName evidence="10">Geranyltranstransferase</fullName>
    </alternativeName>
</protein>
<dbReference type="EC" id="2.5.1.29" evidence="3"/>
<evidence type="ECO:0000256" key="6">
    <source>
        <dbReference type="ARBA" id="ARBA00022679"/>
    </source>
</evidence>
<proteinExistence type="inferred from homology"/>
<evidence type="ECO:0000256" key="9">
    <source>
        <dbReference type="ARBA" id="ARBA00032052"/>
    </source>
</evidence>
<evidence type="ECO:0000256" key="10">
    <source>
        <dbReference type="ARBA" id="ARBA00032380"/>
    </source>
</evidence>
<dbReference type="PANTHER" id="PTHR12001">
    <property type="entry name" value="GERANYLGERANYL PYROPHOSPHATE SYNTHASE"/>
    <property type="match status" value="1"/>
</dbReference>
<dbReference type="PANTHER" id="PTHR12001:SF70">
    <property type="entry name" value="PYROPHOSPHATE SYNTHETASE ATMG, PUTATIVE (AFU_ORTHOLOGUE AFUA_8G02400)-RELATED"/>
    <property type="match status" value="1"/>
</dbReference>
<dbReference type="GO" id="GO:0004161">
    <property type="term" value="F:dimethylallyltranstransferase activity"/>
    <property type="evidence" value="ECO:0007669"/>
    <property type="project" value="UniProtKB-EC"/>
</dbReference>
<comment type="similarity">
    <text evidence="2">Belongs to the FPP/GGPP synthase family.</text>
</comment>
<dbReference type="GO" id="GO:0008299">
    <property type="term" value="P:isoprenoid biosynthetic process"/>
    <property type="evidence" value="ECO:0007669"/>
    <property type="project" value="InterPro"/>
</dbReference>
<dbReference type="GO" id="GO:0046165">
    <property type="term" value="P:alcohol biosynthetic process"/>
    <property type="evidence" value="ECO:0007669"/>
    <property type="project" value="UniProtKB-ARBA"/>
</dbReference>
<dbReference type="EMBL" id="ML732150">
    <property type="protein sequence ID" value="KAB8079527.1"/>
    <property type="molecule type" value="Genomic_DNA"/>
</dbReference>
<dbReference type="EC" id="2.5.1.1" evidence="5"/>
<organism evidence="18 19">
    <name type="scientific">Aspergillus leporis</name>
    <dbReference type="NCBI Taxonomy" id="41062"/>
    <lineage>
        <taxon>Eukaryota</taxon>
        <taxon>Fungi</taxon>
        <taxon>Dikarya</taxon>
        <taxon>Ascomycota</taxon>
        <taxon>Pezizomycotina</taxon>
        <taxon>Eurotiomycetes</taxon>
        <taxon>Eurotiomycetidae</taxon>
        <taxon>Eurotiales</taxon>
        <taxon>Aspergillaceae</taxon>
        <taxon>Aspergillus</taxon>
        <taxon>Aspergillus subgen. Circumdati</taxon>
    </lineage>
</organism>
<comment type="cofactor">
    <cofactor evidence="1">
        <name>Mg(2+)</name>
        <dbReference type="ChEBI" id="CHEBI:18420"/>
    </cofactor>
</comment>
<dbReference type="GO" id="GO:0004337">
    <property type="term" value="F:(2E,6E)-farnesyl diphosphate synthase activity"/>
    <property type="evidence" value="ECO:0007669"/>
    <property type="project" value="UniProtKB-EC"/>
</dbReference>
<dbReference type="GO" id="GO:0046872">
    <property type="term" value="F:metal ion binding"/>
    <property type="evidence" value="ECO:0007669"/>
    <property type="project" value="UniProtKB-KW"/>
</dbReference>
<name>A0A5N5XH86_9EURO</name>
<comment type="catalytic activity">
    <reaction evidence="17">
        <text>isopentenyl diphosphate + (2E)-geranyl diphosphate = (2E,6E)-farnesyl diphosphate + diphosphate</text>
        <dbReference type="Rhea" id="RHEA:19361"/>
        <dbReference type="ChEBI" id="CHEBI:33019"/>
        <dbReference type="ChEBI" id="CHEBI:58057"/>
        <dbReference type="ChEBI" id="CHEBI:128769"/>
        <dbReference type="ChEBI" id="CHEBI:175763"/>
        <dbReference type="EC" id="2.5.1.10"/>
    </reaction>
</comment>
<dbReference type="Proteomes" id="UP000326565">
    <property type="component" value="Unassembled WGS sequence"/>
</dbReference>
<dbReference type="Pfam" id="PF00348">
    <property type="entry name" value="polyprenyl_synt"/>
    <property type="match status" value="1"/>
</dbReference>
<keyword evidence="19" id="KW-1185">Reference proteome</keyword>
<dbReference type="OrthoDB" id="6921389at2759"/>
<accession>A0A5N5XH86</accession>
<dbReference type="EC" id="2.5.1.10" evidence="4"/>
<evidence type="ECO:0000256" key="3">
    <source>
        <dbReference type="ARBA" id="ARBA00012382"/>
    </source>
</evidence>
<evidence type="ECO:0000313" key="18">
    <source>
        <dbReference type="EMBL" id="KAB8079527.1"/>
    </source>
</evidence>
<evidence type="ECO:0000256" key="13">
    <source>
        <dbReference type="ARBA" id="ARBA00032873"/>
    </source>
</evidence>
<evidence type="ECO:0000256" key="16">
    <source>
        <dbReference type="ARBA" id="ARBA00049291"/>
    </source>
</evidence>
<dbReference type="Gene3D" id="1.10.600.10">
    <property type="entry name" value="Farnesyl Diphosphate Synthase"/>
    <property type="match status" value="1"/>
</dbReference>
<dbReference type="GO" id="GO:0004311">
    <property type="term" value="F:geranylgeranyl diphosphate synthase activity"/>
    <property type="evidence" value="ECO:0007669"/>
    <property type="project" value="UniProtKB-EC"/>
</dbReference>